<gene>
    <name evidence="2" type="ORF">BJ322DRAFT_1072920</name>
</gene>
<dbReference type="PANTHER" id="PTHR31027">
    <property type="entry name" value="NUCLEAR SEGREGATION PROTEIN BFR1"/>
    <property type="match status" value="1"/>
</dbReference>
<evidence type="ECO:0000313" key="2">
    <source>
        <dbReference type="EMBL" id="KAF9782831.1"/>
    </source>
</evidence>
<organism evidence="2 3">
    <name type="scientific">Thelephora terrestris</name>
    <dbReference type="NCBI Taxonomy" id="56493"/>
    <lineage>
        <taxon>Eukaryota</taxon>
        <taxon>Fungi</taxon>
        <taxon>Dikarya</taxon>
        <taxon>Basidiomycota</taxon>
        <taxon>Agaricomycotina</taxon>
        <taxon>Agaricomycetes</taxon>
        <taxon>Thelephorales</taxon>
        <taxon>Thelephoraceae</taxon>
        <taxon>Thelephora</taxon>
    </lineage>
</organism>
<evidence type="ECO:0008006" key="4">
    <source>
        <dbReference type="Google" id="ProtNLM"/>
    </source>
</evidence>
<protein>
    <recommendedName>
        <fullName evidence="4">Nuclear segregation protein Bfr1</fullName>
    </recommendedName>
</protein>
<feature type="compositionally biased region" description="Polar residues" evidence="1">
    <location>
        <begin position="1"/>
        <end position="14"/>
    </location>
</feature>
<comment type="caution">
    <text evidence="2">The sequence shown here is derived from an EMBL/GenBank/DDBJ whole genome shotgun (WGS) entry which is preliminary data.</text>
</comment>
<proteinExistence type="predicted"/>
<reference evidence="2" key="1">
    <citation type="journal article" date="2020" name="Nat. Commun.">
        <title>Large-scale genome sequencing of mycorrhizal fungi provides insights into the early evolution of symbiotic traits.</title>
        <authorList>
            <person name="Miyauchi S."/>
            <person name="Kiss E."/>
            <person name="Kuo A."/>
            <person name="Drula E."/>
            <person name="Kohler A."/>
            <person name="Sanchez-Garcia M."/>
            <person name="Morin E."/>
            <person name="Andreopoulos B."/>
            <person name="Barry K.W."/>
            <person name="Bonito G."/>
            <person name="Buee M."/>
            <person name="Carver A."/>
            <person name="Chen C."/>
            <person name="Cichocki N."/>
            <person name="Clum A."/>
            <person name="Culley D."/>
            <person name="Crous P.W."/>
            <person name="Fauchery L."/>
            <person name="Girlanda M."/>
            <person name="Hayes R.D."/>
            <person name="Keri Z."/>
            <person name="LaButti K."/>
            <person name="Lipzen A."/>
            <person name="Lombard V."/>
            <person name="Magnuson J."/>
            <person name="Maillard F."/>
            <person name="Murat C."/>
            <person name="Nolan M."/>
            <person name="Ohm R.A."/>
            <person name="Pangilinan J."/>
            <person name="Pereira M.F."/>
            <person name="Perotto S."/>
            <person name="Peter M."/>
            <person name="Pfister S."/>
            <person name="Riley R."/>
            <person name="Sitrit Y."/>
            <person name="Stielow J.B."/>
            <person name="Szollosi G."/>
            <person name="Zifcakova L."/>
            <person name="Stursova M."/>
            <person name="Spatafora J.W."/>
            <person name="Tedersoo L."/>
            <person name="Vaario L.M."/>
            <person name="Yamada A."/>
            <person name="Yan M."/>
            <person name="Wang P."/>
            <person name="Xu J."/>
            <person name="Bruns T."/>
            <person name="Baldrian P."/>
            <person name="Vilgalys R."/>
            <person name="Dunand C."/>
            <person name="Henrissat B."/>
            <person name="Grigoriev I.V."/>
            <person name="Hibbett D."/>
            <person name="Nagy L.G."/>
            <person name="Martin F.M."/>
        </authorList>
    </citation>
    <scope>NUCLEOTIDE SEQUENCE</scope>
    <source>
        <strain evidence="2">UH-Tt-Lm1</strain>
    </source>
</reference>
<feature type="region of interest" description="Disordered" evidence="1">
    <location>
        <begin position="200"/>
        <end position="221"/>
    </location>
</feature>
<reference evidence="2" key="2">
    <citation type="submission" date="2020-11" db="EMBL/GenBank/DDBJ databases">
        <authorList>
            <consortium name="DOE Joint Genome Institute"/>
            <person name="Kuo A."/>
            <person name="Miyauchi S."/>
            <person name="Kiss E."/>
            <person name="Drula E."/>
            <person name="Kohler A."/>
            <person name="Sanchez-Garcia M."/>
            <person name="Andreopoulos B."/>
            <person name="Barry K.W."/>
            <person name="Bonito G."/>
            <person name="Buee M."/>
            <person name="Carver A."/>
            <person name="Chen C."/>
            <person name="Cichocki N."/>
            <person name="Clum A."/>
            <person name="Culley D."/>
            <person name="Crous P.W."/>
            <person name="Fauchery L."/>
            <person name="Girlanda M."/>
            <person name="Hayes R."/>
            <person name="Keri Z."/>
            <person name="Labutti K."/>
            <person name="Lipzen A."/>
            <person name="Lombard V."/>
            <person name="Magnuson J."/>
            <person name="Maillard F."/>
            <person name="Morin E."/>
            <person name="Murat C."/>
            <person name="Nolan M."/>
            <person name="Ohm R."/>
            <person name="Pangilinan J."/>
            <person name="Pereira M."/>
            <person name="Perotto S."/>
            <person name="Peter M."/>
            <person name="Riley R."/>
            <person name="Sitrit Y."/>
            <person name="Stielow B."/>
            <person name="Szollosi G."/>
            <person name="Zifcakova L."/>
            <person name="Stursova M."/>
            <person name="Spatafora J.W."/>
            <person name="Tedersoo L."/>
            <person name="Vaario L.-M."/>
            <person name="Yamada A."/>
            <person name="Yan M."/>
            <person name="Wang P."/>
            <person name="Xu J."/>
            <person name="Bruns T."/>
            <person name="Baldrian P."/>
            <person name="Vilgalys R."/>
            <person name="Henrissat B."/>
            <person name="Grigoriev I.V."/>
            <person name="Hibbett D."/>
            <person name="Nagy L.G."/>
            <person name="Martin F.M."/>
        </authorList>
    </citation>
    <scope>NUCLEOTIDE SEQUENCE</scope>
    <source>
        <strain evidence="2">UH-Tt-Lm1</strain>
    </source>
</reference>
<feature type="region of interest" description="Disordered" evidence="1">
    <location>
        <begin position="393"/>
        <end position="426"/>
    </location>
</feature>
<dbReference type="GO" id="GO:0005783">
    <property type="term" value="C:endoplasmic reticulum"/>
    <property type="evidence" value="ECO:0007669"/>
    <property type="project" value="TreeGrafter"/>
</dbReference>
<feature type="compositionally biased region" description="Acidic residues" evidence="1">
    <location>
        <begin position="519"/>
        <end position="528"/>
    </location>
</feature>
<dbReference type="InterPro" id="IPR039604">
    <property type="entry name" value="Bfr1"/>
</dbReference>
<dbReference type="GO" id="GO:0003729">
    <property type="term" value="F:mRNA binding"/>
    <property type="evidence" value="ECO:0007669"/>
    <property type="project" value="TreeGrafter"/>
</dbReference>
<sequence>MVAPTKTRTASTKDSQNKKPKSTSGNIHASAETNTTSRAPTPPEITLIEYGSSKPEKAAYDKEQERIKADIETLQAKVNAVKDKISQGKGDSGKDRKSQLKKELDELRDQQSDGKLNRGKVIEQLKALQEGIQKKIKDLNAHRAKTKFKTVEEVDAHISNLERQVDSGKLKLGDEKRALQEITSTRRLRRTVEGFQAEQAAIDREKEQEEELRAQLDDPETKAISERYEKLKAEFDNLKRESDETAANRDKLFDHRNALQGEIETLWSLKKESQQRYKDANDRYWAKAKEERARRDERMRQQRAAEEQQKKLDLVERLREEASSPAYQIEIQDCQTLVDAFSKGTTSEVPAVTSAAEQKKADLTGVPQLDIRKVEAPADMVVRKKKGEEESYFVAGKGKKSKKGTKANGHNSPALTTPSSSTSHFHIPLPTLTALLSLSIPPPSSKDEIPRVVEDLKTKKAWFEANQELATKEKVAEAETEIKRILKSVRKVTSSDAAPPERDGEVPAAPADPAPELPEWPDDTPVEW</sequence>
<feature type="region of interest" description="Disordered" evidence="1">
    <location>
        <begin position="290"/>
        <end position="309"/>
    </location>
</feature>
<accession>A0A9P6HDB2</accession>
<evidence type="ECO:0000256" key="1">
    <source>
        <dbReference type="SAM" id="MobiDB-lite"/>
    </source>
</evidence>
<dbReference type="GO" id="GO:1990904">
    <property type="term" value="C:ribonucleoprotein complex"/>
    <property type="evidence" value="ECO:0007669"/>
    <property type="project" value="TreeGrafter"/>
</dbReference>
<feature type="region of interest" description="Disordered" evidence="1">
    <location>
        <begin position="82"/>
        <end position="119"/>
    </location>
</feature>
<feature type="compositionally biased region" description="Basic and acidic residues" evidence="1">
    <location>
        <begin position="201"/>
        <end position="221"/>
    </location>
</feature>
<dbReference type="GO" id="GO:0042175">
    <property type="term" value="C:nuclear outer membrane-endoplasmic reticulum membrane network"/>
    <property type="evidence" value="ECO:0007669"/>
    <property type="project" value="TreeGrafter"/>
</dbReference>
<feature type="region of interest" description="Disordered" evidence="1">
    <location>
        <begin position="1"/>
        <end position="64"/>
    </location>
</feature>
<dbReference type="EMBL" id="WIUZ02000011">
    <property type="protein sequence ID" value="KAF9782831.1"/>
    <property type="molecule type" value="Genomic_DNA"/>
</dbReference>
<evidence type="ECO:0000313" key="3">
    <source>
        <dbReference type="Proteomes" id="UP000736335"/>
    </source>
</evidence>
<feature type="compositionally biased region" description="Low complexity" evidence="1">
    <location>
        <begin position="416"/>
        <end position="426"/>
    </location>
</feature>
<name>A0A9P6HDB2_9AGAM</name>
<dbReference type="AlphaFoldDB" id="A0A9P6HDB2"/>
<feature type="compositionally biased region" description="Polar residues" evidence="1">
    <location>
        <begin position="22"/>
        <end position="39"/>
    </location>
</feature>
<dbReference type="PANTHER" id="PTHR31027:SF2">
    <property type="entry name" value="LEBERCILIN DOMAIN-CONTAINING PROTEIN"/>
    <property type="match status" value="1"/>
</dbReference>
<keyword evidence="3" id="KW-1185">Reference proteome</keyword>
<dbReference type="OrthoDB" id="2195113at2759"/>
<feature type="compositionally biased region" description="Basic and acidic residues" evidence="1">
    <location>
        <begin position="54"/>
        <end position="64"/>
    </location>
</feature>
<dbReference type="Proteomes" id="UP000736335">
    <property type="component" value="Unassembled WGS sequence"/>
</dbReference>
<feature type="region of interest" description="Disordered" evidence="1">
    <location>
        <begin position="489"/>
        <end position="528"/>
    </location>
</feature>
<dbReference type="GO" id="GO:0008298">
    <property type="term" value="P:intracellular mRNA localization"/>
    <property type="evidence" value="ECO:0007669"/>
    <property type="project" value="TreeGrafter"/>
</dbReference>